<comment type="caution">
    <text evidence="2">The sequence shown here is derived from an EMBL/GenBank/DDBJ whole genome shotgun (WGS) entry which is preliminary data.</text>
</comment>
<dbReference type="InterPro" id="IPR022770">
    <property type="entry name" value="IucA/IucC-like_C"/>
</dbReference>
<reference evidence="2 3" key="1">
    <citation type="submission" date="2015-12" db="EMBL/GenBank/DDBJ databases">
        <title>Genome sequence of Tistrella mobilis MCCC 1A02139.</title>
        <authorList>
            <person name="Lu L."/>
            <person name="Lai Q."/>
            <person name="Shao Z."/>
            <person name="Qian P."/>
        </authorList>
    </citation>
    <scope>NUCLEOTIDE SEQUENCE [LARGE SCALE GENOMIC DNA]</scope>
    <source>
        <strain evidence="2 3">MCCC 1A02139</strain>
    </source>
</reference>
<dbReference type="InterPro" id="IPR008090">
    <property type="entry name" value="Fe_iron_reduct"/>
</dbReference>
<gene>
    <name evidence="2" type="ORF">AUP44_24000</name>
</gene>
<dbReference type="AlphaFoldDB" id="A0A161R6A1"/>
<name>A0A161R6A1_9PROT</name>
<dbReference type="OrthoDB" id="8993954at2"/>
<feature type="domain" description="Aerobactin siderophore biosynthesis IucA/IucC-like C-terminal" evidence="1">
    <location>
        <begin position="65"/>
        <end position="204"/>
    </location>
</feature>
<accession>A0A161R6A1</accession>
<proteinExistence type="predicted"/>
<sequence>MFADLAPAFSGPFDRFSKSVVGPEDPRPALSIRALTSDPEALVEKMLRRLAPEASTPQSRRGAASLWTQFYFALVGVPVVLAAMRGRRRLPVGLDEMAVVIGENGLPAALKLPAAGAPQPDRDPRAAMEALITDHYVPAVTAMSRAGRLAPRLLWCNAAVRLVWAMEAAAEAEPEDTDLADIAAAARQAVIATPDLSCGAANPMFDMLLSPKPESGSSYTRKVCCLRYMMPGVADCGETCPLPPCRGS</sequence>
<evidence type="ECO:0000313" key="3">
    <source>
        <dbReference type="Proteomes" id="UP000075787"/>
    </source>
</evidence>
<protein>
    <recommendedName>
        <fullName evidence="1">Aerobactin siderophore biosynthesis IucA/IucC-like C-terminal domain-containing protein</fullName>
    </recommendedName>
</protein>
<organism evidence="2 3">
    <name type="scientific">Tistrella mobilis</name>
    <dbReference type="NCBI Taxonomy" id="171437"/>
    <lineage>
        <taxon>Bacteria</taxon>
        <taxon>Pseudomonadati</taxon>
        <taxon>Pseudomonadota</taxon>
        <taxon>Alphaproteobacteria</taxon>
        <taxon>Geminicoccales</taxon>
        <taxon>Geminicoccaceae</taxon>
        <taxon>Tistrella</taxon>
    </lineage>
</organism>
<dbReference type="RefSeq" id="WP_062762452.1">
    <property type="nucleotide sequence ID" value="NZ_CP121043.1"/>
</dbReference>
<dbReference type="Proteomes" id="UP000075787">
    <property type="component" value="Unassembled WGS sequence"/>
</dbReference>
<evidence type="ECO:0000259" key="1">
    <source>
        <dbReference type="Pfam" id="PF06276"/>
    </source>
</evidence>
<dbReference type="EMBL" id="LPZR01000070">
    <property type="protein sequence ID" value="KYO55169.1"/>
    <property type="molecule type" value="Genomic_DNA"/>
</dbReference>
<dbReference type="GO" id="GO:0003824">
    <property type="term" value="F:catalytic activity"/>
    <property type="evidence" value="ECO:0007669"/>
    <property type="project" value="UniProtKB-ARBA"/>
</dbReference>
<dbReference type="GeneID" id="97239477"/>
<dbReference type="Pfam" id="PF06276">
    <property type="entry name" value="FhuF"/>
    <property type="match status" value="1"/>
</dbReference>
<dbReference type="NCBIfam" id="TIGR03951">
    <property type="entry name" value="Fe_III_red_FhuF"/>
    <property type="match status" value="1"/>
</dbReference>
<evidence type="ECO:0000313" key="2">
    <source>
        <dbReference type="EMBL" id="KYO55169.1"/>
    </source>
</evidence>